<evidence type="ECO:0000256" key="4">
    <source>
        <dbReference type="PIRSR" id="PIRSR000097-3"/>
    </source>
</evidence>
<proteinExistence type="predicted"/>
<reference evidence="6" key="1">
    <citation type="submission" date="2023-03" db="EMBL/GenBank/DDBJ databases">
        <title>Massive genome expansion in bonnet fungi (Mycena s.s.) driven by repeated elements and novel gene families across ecological guilds.</title>
        <authorList>
            <consortium name="Lawrence Berkeley National Laboratory"/>
            <person name="Harder C.B."/>
            <person name="Miyauchi S."/>
            <person name="Viragh M."/>
            <person name="Kuo A."/>
            <person name="Thoen E."/>
            <person name="Andreopoulos B."/>
            <person name="Lu D."/>
            <person name="Skrede I."/>
            <person name="Drula E."/>
            <person name="Henrissat B."/>
            <person name="Morin E."/>
            <person name="Kohler A."/>
            <person name="Barry K."/>
            <person name="LaButti K."/>
            <person name="Morin E."/>
            <person name="Salamov A."/>
            <person name="Lipzen A."/>
            <person name="Mereny Z."/>
            <person name="Hegedus B."/>
            <person name="Baldrian P."/>
            <person name="Stursova M."/>
            <person name="Weitz H."/>
            <person name="Taylor A."/>
            <person name="Grigoriev I.V."/>
            <person name="Nagy L.G."/>
            <person name="Martin F."/>
            <person name="Kauserud H."/>
        </authorList>
    </citation>
    <scope>NUCLEOTIDE SEQUENCE</scope>
    <source>
        <strain evidence="6">CBHHK173m</strain>
    </source>
</reference>
<evidence type="ECO:0000256" key="3">
    <source>
        <dbReference type="PIRSR" id="PIRSR000097-2"/>
    </source>
</evidence>
<evidence type="ECO:0000256" key="1">
    <source>
        <dbReference type="ARBA" id="ARBA00023002"/>
    </source>
</evidence>
<dbReference type="PANTHER" id="PTHR11732">
    <property type="entry name" value="ALDO/KETO REDUCTASE"/>
    <property type="match status" value="1"/>
</dbReference>
<dbReference type="InterPro" id="IPR036812">
    <property type="entry name" value="NAD(P)_OxRdtase_dom_sf"/>
</dbReference>
<dbReference type="GO" id="GO:0016616">
    <property type="term" value="F:oxidoreductase activity, acting on the CH-OH group of donors, NAD or NADP as acceptor"/>
    <property type="evidence" value="ECO:0007669"/>
    <property type="project" value="UniProtKB-ARBA"/>
</dbReference>
<sequence>MSSIPSIKLNTGASIPAIGLGAFTGEVVEGSEKWILTALQAGYRHIDTARVYGTEPHVGTAIRASGLPREDIFVTTKLPWHHGQEVSRSLEDSLKNFGLDYLDLYLMHFPISMEYPIHGYAGPSTIKGVTTEWKLLDSWTFNQTWAAMEALPKSRVRAIGVSNFSIKTLEELLKTAKVVPAVLQVEIHPYLAQTELVEYCHKKGITVTAYSPTGLEKVRSDPTIVALAAKYGVSAAQIILAWHVARGVSAVPKSADPQRQKDNVNLPTLSPEDVASITALDRGERIVNVLKEGKHFGWSAERLGW</sequence>
<dbReference type="PROSITE" id="PS00798">
    <property type="entry name" value="ALDOKETO_REDUCTASE_1"/>
    <property type="match status" value="1"/>
</dbReference>
<organism evidence="6 7">
    <name type="scientific">Mycena belliarum</name>
    <dbReference type="NCBI Taxonomy" id="1033014"/>
    <lineage>
        <taxon>Eukaryota</taxon>
        <taxon>Fungi</taxon>
        <taxon>Dikarya</taxon>
        <taxon>Basidiomycota</taxon>
        <taxon>Agaricomycotina</taxon>
        <taxon>Agaricomycetes</taxon>
        <taxon>Agaricomycetidae</taxon>
        <taxon>Agaricales</taxon>
        <taxon>Marasmiineae</taxon>
        <taxon>Mycenaceae</taxon>
        <taxon>Mycena</taxon>
    </lineage>
</organism>
<dbReference type="Gene3D" id="3.20.20.100">
    <property type="entry name" value="NADP-dependent oxidoreductase domain"/>
    <property type="match status" value="1"/>
</dbReference>
<feature type="binding site" evidence="3">
    <location>
        <position position="108"/>
    </location>
    <ligand>
        <name>substrate</name>
    </ligand>
</feature>
<keyword evidence="7" id="KW-1185">Reference proteome</keyword>
<feature type="domain" description="NADP-dependent oxidoreductase" evidence="5">
    <location>
        <begin position="31"/>
        <end position="281"/>
    </location>
</feature>
<evidence type="ECO:0000259" key="5">
    <source>
        <dbReference type="Pfam" id="PF00248"/>
    </source>
</evidence>
<dbReference type="PIRSF" id="PIRSF000097">
    <property type="entry name" value="AKR"/>
    <property type="match status" value="1"/>
</dbReference>
<dbReference type="AlphaFoldDB" id="A0AAD6U5I7"/>
<dbReference type="InterPro" id="IPR020471">
    <property type="entry name" value="AKR"/>
</dbReference>
<gene>
    <name evidence="6" type="ORF">B0H15DRAFT_276919</name>
</gene>
<dbReference type="InterPro" id="IPR018170">
    <property type="entry name" value="Aldo/ket_reductase_CS"/>
</dbReference>
<dbReference type="Pfam" id="PF00248">
    <property type="entry name" value="Aldo_ket_red"/>
    <property type="match status" value="1"/>
</dbReference>
<dbReference type="FunFam" id="3.20.20.100:FF:000002">
    <property type="entry name" value="2,5-diketo-D-gluconic acid reductase A"/>
    <property type="match status" value="1"/>
</dbReference>
<dbReference type="PRINTS" id="PR00069">
    <property type="entry name" value="ALDKETRDTASE"/>
</dbReference>
<dbReference type="EMBL" id="JARJCN010000023">
    <property type="protein sequence ID" value="KAJ7089894.1"/>
    <property type="molecule type" value="Genomic_DNA"/>
</dbReference>
<dbReference type="Proteomes" id="UP001222325">
    <property type="component" value="Unassembled WGS sequence"/>
</dbReference>
<feature type="site" description="Lowers pKa of active site Tyr" evidence="4">
    <location>
        <position position="77"/>
    </location>
</feature>
<dbReference type="CDD" id="cd19071">
    <property type="entry name" value="AKR_AKR1-5-like"/>
    <property type="match status" value="1"/>
</dbReference>
<keyword evidence="1" id="KW-0560">Oxidoreductase</keyword>
<dbReference type="InterPro" id="IPR023210">
    <property type="entry name" value="NADP_OxRdtase_dom"/>
</dbReference>
<name>A0AAD6U5I7_9AGAR</name>
<evidence type="ECO:0000313" key="6">
    <source>
        <dbReference type="EMBL" id="KAJ7089894.1"/>
    </source>
</evidence>
<accession>A0AAD6U5I7</accession>
<dbReference type="SUPFAM" id="SSF51430">
    <property type="entry name" value="NAD(P)-linked oxidoreductase"/>
    <property type="match status" value="1"/>
</dbReference>
<evidence type="ECO:0000256" key="2">
    <source>
        <dbReference type="PIRSR" id="PIRSR000097-1"/>
    </source>
</evidence>
<feature type="active site" description="Proton donor" evidence="2">
    <location>
        <position position="52"/>
    </location>
</feature>
<evidence type="ECO:0000313" key="7">
    <source>
        <dbReference type="Proteomes" id="UP001222325"/>
    </source>
</evidence>
<protein>
    <submittedName>
        <fullName evidence="6">NADP-dependent oxidoreductase domain-containing protein</fullName>
    </submittedName>
</protein>
<comment type="caution">
    <text evidence="6">The sequence shown here is derived from an EMBL/GenBank/DDBJ whole genome shotgun (WGS) entry which is preliminary data.</text>
</comment>